<organism evidence="2 3">
    <name type="scientific">Paraburkholderia fungorum</name>
    <dbReference type="NCBI Taxonomy" id="134537"/>
    <lineage>
        <taxon>Bacteria</taxon>
        <taxon>Pseudomonadati</taxon>
        <taxon>Pseudomonadota</taxon>
        <taxon>Betaproteobacteria</taxon>
        <taxon>Burkholderiales</taxon>
        <taxon>Burkholderiaceae</taxon>
        <taxon>Paraburkholderia</taxon>
    </lineage>
</organism>
<feature type="compositionally biased region" description="Basic residues" evidence="1">
    <location>
        <begin position="28"/>
        <end position="38"/>
    </location>
</feature>
<evidence type="ECO:0000313" key="3">
    <source>
        <dbReference type="Proteomes" id="UP000518681"/>
    </source>
</evidence>
<proteinExistence type="predicted"/>
<evidence type="ECO:0000313" key="2">
    <source>
        <dbReference type="EMBL" id="MBB6201531.1"/>
    </source>
</evidence>
<name>A0AAW3UUU9_9BURK</name>
<gene>
    <name evidence="2" type="ORF">GGD69_002384</name>
</gene>
<comment type="caution">
    <text evidence="2">The sequence shown here is derived from an EMBL/GenBank/DDBJ whole genome shotgun (WGS) entry which is preliminary data.</text>
</comment>
<accession>A0AAW3UUU9</accession>
<dbReference type="EMBL" id="JACIIK010000004">
    <property type="protein sequence ID" value="MBB6201531.1"/>
    <property type="molecule type" value="Genomic_DNA"/>
</dbReference>
<dbReference type="AlphaFoldDB" id="A0AAW3UUU9"/>
<protein>
    <submittedName>
        <fullName evidence="2">Uncharacterized protein</fullName>
    </submittedName>
</protein>
<sequence length="38" mass="4258">MPRAEEEGEAKEAKDAKETQAQSLKSFAQKKRAALQRP</sequence>
<reference evidence="2 3" key="1">
    <citation type="submission" date="2020-08" db="EMBL/GenBank/DDBJ databases">
        <title>Genomic Encyclopedia of Type Strains, Phase IV (KMG-V): Genome sequencing to study the core and pangenomes of soil and plant-associated prokaryotes.</title>
        <authorList>
            <person name="Whitman W."/>
        </authorList>
    </citation>
    <scope>NUCLEOTIDE SEQUENCE [LARGE SCALE GENOMIC DNA]</scope>
    <source>
        <strain evidence="2 3">SEMIA 4013</strain>
    </source>
</reference>
<evidence type="ECO:0000256" key="1">
    <source>
        <dbReference type="SAM" id="MobiDB-lite"/>
    </source>
</evidence>
<dbReference type="Proteomes" id="UP000518681">
    <property type="component" value="Unassembled WGS sequence"/>
</dbReference>
<feature type="region of interest" description="Disordered" evidence="1">
    <location>
        <begin position="1"/>
        <end position="38"/>
    </location>
</feature>